<organism evidence="1 2">
    <name type="scientific">Biomphalaria glabrata</name>
    <name type="common">Bloodfluke planorb</name>
    <name type="synonym">Freshwater snail</name>
    <dbReference type="NCBI Taxonomy" id="6526"/>
    <lineage>
        <taxon>Eukaryota</taxon>
        <taxon>Metazoa</taxon>
        <taxon>Spiralia</taxon>
        <taxon>Lophotrochozoa</taxon>
        <taxon>Mollusca</taxon>
        <taxon>Gastropoda</taxon>
        <taxon>Heterobranchia</taxon>
        <taxon>Euthyneura</taxon>
        <taxon>Panpulmonata</taxon>
        <taxon>Hygrophila</taxon>
        <taxon>Lymnaeoidea</taxon>
        <taxon>Planorbidae</taxon>
        <taxon>Biomphalaria</taxon>
    </lineage>
</organism>
<dbReference type="AlphaFoldDB" id="A0A9W2ZF65"/>
<accession>A0A9W2ZF65</accession>
<dbReference type="InterPro" id="IPR009003">
    <property type="entry name" value="Peptidase_S1_PA"/>
</dbReference>
<dbReference type="GeneID" id="106066616"/>
<gene>
    <name evidence="2" type="primary">LOC106066616</name>
</gene>
<dbReference type="OMA" id="IWITTHS"/>
<name>A0A9W2ZF65_BIOGL</name>
<reference evidence="2" key="1">
    <citation type="submission" date="2025-08" db="UniProtKB">
        <authorList>
            <consortium name="RefSeq"/>
        </authorList>
    </citation>
    <scope>IDENTIFICATION</scope>
</reference>
<proteinExistence type="predicted"/>
<keyword evidence="1" id="KW-1185">Reference proteome</keyword>
<evidence type="ECO:0000313" key="1">
    <source>
        <dbReference type="Proteomes" id="UP001165740"/>
    </source>
</evidence>
<dbReference type="SUPFAM" id="SSF50494">
    <property type="entry name" value="Trypsin-like serine proteases"/>
    <property type="match status" value="1"/>
</dbReference>
<sequence length="317" mass="36168">MSEKDRSEFFYGNHETQISEGGEAELHSHMSSCPKNPGHKEFIPVDEFSPSHLPEGSQYHSLYELTKSLAYLTVHVDVRLVSDNRPEFWPDSSVHYPFHKKKGSTVLRTGSGRIRFVFKYTDRQDKTCPCMKCRLTDTPSKTWWKVDVLTATHVVFDQTEVKHTTCKLFYDNEDSHVLSLAGLDVVRADIERDWCEMTCATCDESLVKELDKAIKTFYGLIKDVHDDFDRRGGSAENLAIIVSHPHGCPKRISIGRCRGKDEENGGNSRYTYTTCTCPGSSGAWIYMLRSNWWYNYTHVHSGVNHIGNFSGTGFDFL</sequence>
<dbReference type="OrthoDB" id="6039190at2759"/>
<protein>
    <submittedName>
        <fullName evidence="2">Uncharacterized protein LOC106066616</fullName>
    </submittedName>
</protein>
<dbReference type="Proteomes" id="UP001165740">
    <property type="component" value="Chromosome 18"/>
</dbReference>
<evidence type="ECO:0000313" key="2">
    <source>
        <dbReference type="RefSeq" id="XP_055873550.1"/>
    </source>
</evidence>
<dbReference type="RefSeq" id="XP_055873550.1">
    <property type="nucleotide sequence ID" value="XM_056017575.1"/>
</dbReference>